<comment type="caution">
    <text evidence="2">The sequence shown here is derived from an EMBL/GenBank/DDBJ whole genome shotgun (WGS) entry which is preliminary data.</text>
</comment>
<reference evidence="2" key="1">
    <citation type="journal article" date="2020" name="Ecol. Evol.">
        <title>Genome structure and content of the rice root-knot nematode (Meloidogyne graminicola).</title>
        <authorList>
            <person name="Phan N.T."/>
            <person name="Danchin E.G.J."/>
            <person name="Klopp C."/>
            <person name="Perfus-Barbeoch L."/>
            <person name="Kozlowski D.K."/>
            <person name="Koutsovoulos G.D."/>
            <person name="Lopez-Roques C."/>
            <person name="Bouchez O."/>
            <person name="Zahm M."/>
            <person name="Besnard G."/>
            <person name="Bellafiore S."/>
        </authorList>
    </citation>
    <scope>NUCLEOTIDE SEQUENCE</scope>
    <source>
        <strain evidence="2">VN-18</strain>
    </source>
</reference>
<dbReference type="SUPFAM" id="SSF81301">
    <property type="entry name" value="Nucleotidyltransferase"/>
    <property type="match status" value="1"/>
</dbReference>
<proteinExistence type="predicted"/>
<organism evidence="2 3">
    <name type="scientific">Meloidogyne graminicola</name>
    <dbReference type="NCBI Taxonomy" id="189291"/>
    <lineage>
        <taxon>Eukaryota</taxon>
        <taxon>Metazoa</taxon>
        <taxon>Ecdysozoa</taxon>
        <taxon>Nematoda</taxon>
        <taxon>Chromadorea</taxon>
        <taxon>Rhabditida</taxon>
        <taxon>Tylenchina</taxon>
        <taxon>Tylenchomorpha</taxon>
        <taxon>Tylenchoidea</taxon>
        <taxon>Meloidogynidae</taxon>
        <taxon>Meloidogyninae</taxon>
        <taxon>Meloidogyne</taxon>
    </lineage>
</organism>
<dbReference type="InterPro" id="IPR043519">
    <property type="entry name" value="NT_sf"/>
</dbReference>
<keyword evidence="1" id="KW-0732">Signal</keyword>
<gene>
    <name evidence="2" type="ORF">Mgra_00003735</name>
</gene>
<accession>A0A8S9ZTA2</accession>
<sequence length="1025" mass="121069">MYSILFIFLLLPLSVFPMLSKIRTFIKGPSKVERFLNNPRDIKLLKELLEEKYMNLIEESEDNIDTKRIIASMSLLHLFIMTVDIFASNKNLKFSTTIDELYLYNTTSKDQLICYLLNDLHYLASIVAPDHKIFNKKIKYNAKPIFACETSGGISSTLKLPANIEIIREAKFLVFDKYLMEGESKFKNLLSNPSNVQIFKKLVHEFGNESYLILMTKHLIKAEGGPYLSNIYEDYFTSTVITKWRAKLFIEYIIFNEWNNNFIEQNYQFCDTNFIIKWQIMSVYWLGENFIKSSFLNLQRPNDNEMKEEMLRNFLFIEEYAIAQPKIPSFLQTLKYCAELGLEFINSNTEYNYNYYLKSSEINDDNKLGIFIDSCIDIELKEKGRKVYRVEEQQNMHLEKLITLFLQHDLTALKNAIANDQTDSLKNLTNLNFKSFNNKIKKIKTKEDYANFKKIIRELTLSHAPKAIKQRDVMTSTSESHEIEEIVKHEEEEEEKYYDPIETTQVIQYEPKFEPVIGFGYQEQSNISKGQKSKKKKLKGKKKQFSDLNINEEGEYYNIQMENKSFIEEWEIIANLQDFITKGDSRLVWATSINRDKKRNINLTLKATEDYLTNLYFIHLNHIEKIKNNNELNIIDEEKLFLNIFVLVKNIEEKIISKGLIIKTNFINIDIKENIKEKLKQVDESWLKFKKTFLSEINNENKLEYYNLLLNNLINIHSILVKLPHSFWDINNIYERFNDFESSTTYQNGYSEEINDLHFKKVEISTKYNRILREDFKNFENFIDKEGIIKKTFFENISTLLNKQIFDEFITSIEKYKILILQQELDDSIQNCVASLSSSTSYNECLSPIYYEISQYSINSQNIYANQKLLNYLSNINNEYLIERRNKAKNWIYMIVEDWVKIVYHEYSGLSMIVGGSNLIDAELDDSDLDIYFILPMKYLGIQQILNCGLCQNNIHQNLGICPQHDFLFGNNEHSFVVYLENIIINMRILNQWMIYHSIKKGHKHIYLIGIAYSNECFKRSSTSN</sequence>
<evidence type="ECO:0000313" key="2">
    <source>
        <dbReference type="EMBL" id="KAF7636789.1"/>
    </source>
</evidence>
<keyword evidence="3" id="KW-1185">Reference proteome</keyword>
<dbReference type="AlphaFoldDB" id="A0A8S9ZTA2"/>
<feature type="signal peptide" evidence="1">
    <location>
        <begin position="1"/>
        <end position="17"/>
    </location>
</feature>
<evidence type="ECO:0000256" key="1">
    <source>
        <dbReference type="SAM" id="SignalP"/>
    </source>
</evidence>
<dbReference type="EMBL" id="JABEBT010000026">
    <property type="protein sequence ID" value="KAF7636789.1"/>
    <property type="molecule type" value="Genomic_DNA"/>
</dbReference>
<feature type="chain" id="PRO_5035886670" evidence="1">
    <location>
        <begin position="18"/>
        <end position="1025"/>
    </location>
</feature>
<dbReference type="OrthoDB" id="5911567at2759"/>
<protein>
    <submittedName>
        <fullName evidence="2">NTP_transf_2 domain-containing protein</fullName>
    </submittedName>
</protein>
<name>A0A8S9ZTA2_9BILA</name>
<dbReference type="Proteomes" id="UP000605970">
    <property type="component" value="Unassembled WGS sequence"/>
</dbReference>
<evidence type="ECO:0000313" key="3">
    <source>
        <dbReference type="Proteomes" id="UP000605970"/>
    </source>
</evidence>